<dbReference type="Pfam" id="PF01602">
    <property type="entry name" value="Adaptin_N"/>
    <property type="match status" value="1"/>
</dbReference>
<comment type="subcellular location">
    <subcellularLocation>
        <location evidence="14">Cytoplasm</location>
    </subcellularLocation>
    <subcellularLocation>
        <location evidence="1 14">Golgi apparatus membrane</location>
        <topology evidence="1 14">Peripheral membrane protein</topology>
        <orientation evidence="1 14">Cytoplasmic side</orientation>
    </subcellularLocation>
    <subcellularLocation>
        <location evidence="14">Cytoplasmic vesicle</location>
        <location evidence="14">COPI-coated vesicle membrane</location>
        <topology evidence="14">Peripheral membrane protein</topology>
        <orientation evidence="14">Cytoplasmic side</orientation>
    </subcellularLocation>
</comment>
<evidence type="ECO:0000256" key="1">
    <source>
        <dbReference type="ARBA" id="ARBA00004255"/>
    </source>
</evidence>
<evidence type="ECO:0000313" key="18">
    <source>
        <dbReference type="EMBL" id="KAK5580968.1"/>
    </source>
</evidence>
<evidence type="ECO:0000256" key="14">
    <source>
        <dbReference type="PIRNR" id="PIRNR005727"/>
    </source>
</evidence>
<evidence type="ECO:0000256" key="12">
    <source>
        <dbReference type="ARBA" id="ARBA00025536"/>
    </source>
</evidence>
<dbReference type="GO" id="GO:0006886">
    <property type="term" value="P:intracellular protein transport"/>
    <property type="evidence" value="ECO:0007669"/>
    <property type="project" value="InterPro"/>
</dbReference>
<evidence type="ECO:0000256" key="13">
    <source>
        <dbReference type="ARBA" id="ARBA00030841"/>
    </source>
</evidence>
<keyword evidence="6" id="KW-0677">Repeat</keyword>
<evidence type="ECO:0000256" key="10">
    <source>
        <dbReference type="ARBA" id="ARBA00023136"/>
    </source>
</evidence>
<evidence type="ECO:0000256" key="7">
    <source>
        <dbReference type="ARBA" id="ARBA00022892"/>
    </source>
</evidence>
<dbReference type="Gene3D" id="1.25.10.10">
    <property type="entry name" value="Leucine-rich Repeat Variant"/>
    <property type="match status" value="1"/>
</dbReference>
<name>A0AAN7UG25_9MYCE</name>
<keyword evidence="5 14" id="KW-0963">Cytoplasm</keyword>
<evidence type="ECO:0000259" key="16">
    <source>
        <dbReference type="Pfam" id="PF07718"/>
    </source>
</evidence>
<organism evidence="18 19">
    <name type="scientific">Dictyostelium firmibasis</name>
    <dbReference type="NCBI Taxonomy" id="79012"/>
    <lineage>
        <taxon>Eukaryota</taxon>
        <taxon>Amoebozoa</taxon>
        <taxon>Evosea</taxon>
        <taxon>Eumycetozoa</taxon>
        <taxon>Dictyostelia</taxon>
        <taxon>Dictyosteliales</taxon>
        <taxon>Dictyosteliaceae</taxon>
        <taxon>Dictyostelium</taxon>
    </lineage>
</organism>
<comment type="subunit">
    <text evidence="2 14">Oligomeric complex that consists of at least the alpha, beta, beta', gamma, delta, epsilon and zeta subunits.</text>
</comment>
<evidence type="ECO:0000256" key="11">
    <source>
        <dbReference type="ARBA" id="ARBA00023329"/>
    </source>
</evidence>
<dbReference type="InterPro" id="IPR016024">
    <property type="entry name" value="ARM-type_fold"/>
</dbReference>
<dbReference type="GO" id="GO:0006891">
    <property type="term" value="P:intra-Golgi vesicle-mediated transport"/>
    <property type="evidence" value="ECO:0007669"/>
    <property type="project" value="TreeGrafter"/>
</dbReference>
<evidence type="ECO:0000256" key="8">
    <source>
        <dbReference type="ARBA" id="ARBA00022927"/>
    </source>
</evidence>
<keyword evidence="19" id="KW-1185">Reference proteome</keyword>
<keyword evidence="9 14" id="KW-0333">Golgi apparatus</keyword>
<evidence type="ECO:0000313" key="19">
    <source>
        <dbReference type="Proteomes" id="UP001344447"/>
    </source>
</evidence>
<keyword evidence="4 14" id="KW-0813">Transport</keyword>
<dbReference type="Pfam" id="PF14806">
    <property type="entry name" value="Coatomer_b_Cpla"/>
    <property type="match status" value="1"/>
</dbReference>
<dbReference type="FunFam" id="1.25.10.10:FF:000444">
    <property type="entry name" value="Coatomer subunit beta"/>
    <property type="match status" value="1"/>
</dbReference>
<dbReference type="PANTHER" id="PTHR10635:SF0">
    <property type="entry name" value="COATOMER SUBUNIT BETA"/>
    <property type="match status" value="1"/>
</dbReference>
<dbReference type="InterPro" id="IPR011710">
    <property type="entry name" value="Coatomer_bsu_C"/>
</dbReference>
<dbReference type="PANTHER" id="PTHR10635">
    <property type="entry name" value="COATOMER SUBUNIT BETA"/>
    <property type="match status" value="1"/>
</dbReference>
<proteinExistence type="predicted"/>
<dbReference type="InterPro" id="IPR016460">
    <property type="entry name" value="COPB1"/>
</dbReference>
<evidence type="ECO:0000256" key="6">
    <source>
        <dbReference type="ARBA" id="ARBA00022737"/>
    </source>
</evidence>
<accession>A0AAN7UG25</accession>
<protein>
    <recommendedName>
        <fullName evidence="3 14">Coatomer subunit beta</fullName>
    </recommendedName>
    <alternativeName>
        <fullName evidence="13 14">Beta-coat protein</fullName>
    </alternativeName>
</protein>
<dbReference type="InterPro" id="IPR029446">
    <property type="entry name" value="COPB1_appendage_platform_dom"/>
</dbReference>
<feature type="domain" description="Coatomer beta subunit appendage platform" evidence="17">
    <location>
        <begin position="776"/>
        <end position="905"/>
    </location>
</feature>
<dbReference type="Proteomes" id="UP001344447">
    <property type="component" value="Unassembled WGS sequence"/>
</dbReference>
<dbReference type="InterPro" id="IPR002553">
    <property type="entry name" value="Clathrin/coatomer_adapt-like_N"/>
</dbReference>
<dbReference type="GO" id="GO:0006888">
    <property type="term" value="P:endoplasmic reticulum to Golgi vesicle-mediated transport"/>
    <property type="evidence" value="ECO:0007669"/>
    <property type="project" value="TreeGrafter"/>
</dbReference>
<evidence type="ECO:0000256" key="5">
    <source>
        <dbReference type="ARBA" id="ARBA00022490"/>
    </source>
</evidence>
<dbReference type="InterPro" id="IPR011989">
    <property type="entry name" value="ARM-like"/>
</dbReference>
<dbReference type="GO" id="GO:0030126">
    <property type="term" value="C:COPI vesicle coat"/>
    <property type="evidence" value="ECO:0007669"/>
    <property type="project" value="InterPro"/>
</dbReference>
<keyword evidence="8 14" id="KW-0653">Protein transport</keyword>
<evidence type="ECO:0000256" key="2">
    <source>
        <dbReference type="ARBA" id="ARBA00011775"/>
    </source>
</evidence>
<evidence type="ECO:0000256" key="9">
    <source>
        <dbReference type="ARBA" id="ARBA00023034"/>
    </source>
</evidence>
<dbReference type="AlphaFoldDB" id="A0AAN7UG25"/>
<dbReference type="SUPFAM" id="SSF48371">
    <property type="entry name" value="ARM repeat"/>
    <property type="match status" value="1"/>
</dbReference>
<comment type="caution">
    <text evidence="18">The sequence shown here is derived from an EMBL/GenBank/DDBJ whole genome shotgun (WGS) entry which is preliminary data.</text>
</comment>
<feature type="domain" description="Clathrin/coatomer adaptor adaptin-like N-terminal" evidence="15">
    <location>
        <begin position="29"/>
        <end position="515"/>
    </location>
</feature>
<sequence>MSALTQSGSIEKPCTILINYDKGDPPQVNEFKQIFEHGTTEQKIETLKKVILYTINGEPIPQLLMPIILYVMPSIDHTIKKLLLIYWEVIEKTHLGKLKSEMILVCNSLLNDLNHPNEFVRGSTLRFLCKLREAEVLEPLVPSVRTNLENRHAYCRRNAVLAIYNIYSHFDYLIPDAPELIYNFLLQEKDASCKRNAFIMLFNCAPEKAVEYLSSVLDEVPTFGDMLQFIVVELIRKVCKTSPSERSKYIKCIFTLLNSSSPAVKYESAGTLLSLSSAPTAVRGAASAYIDLLCNESDNNVKMIVLDKLIEIKKNHSKIMEELVMDILRALSSPNIDICKKVLNIVLDSVTPKNIDEIILFLKKEINKTQSKEFDKGLEYRHLLIRTIHVSSLKYPEVLGNVVPLLMEYLGDSYLPSAVDVVIFLREVVETYPTLRELIIKKLIENLSSIKVSKVYRVAVWVIAEYVTCVEDLQYAMTSISNDLEELLKPKQTEELILEAKAKVKVEKVSIQKLIADGDWYLASCISSSLTKLYFRAEELNINQADSNKLKAQVMMIISVLINLSKASQVSTSKSAYERMLSCIQVLIDSSPTIKKIWLQDCRDSFTNYLKYLLIKQSENKKKTEKEVLVKANNIINIRQLKSKKAFGPVDTEDDLIKAVGNTGEINKDQNEYSKISQLSGFSDPIYVEAYVRVHQYDIVLDISVFNQTNDTLQNVTLELVTLGDLKICERVPPFTMGPREKTSAKASIKVSSTDNGVIMGTIAFDIAGSVSSMSDKNCVILNELHIDVIDYILPANHQYTDVLFRNHWLEFEWENKIPVNTNITDLVKYVHHISKVTNMGILTPEVHLSNDTGILSANLCAKSVFGEDALANICIEKQTDGKISGYIRIRAKVQSIAVTLGEKIGNMGMKA</sequence>
<keyword evidence="11 14" id="KW-0968">Cytoplasmic vesicle</keyword>
<dbReference type="Pfam" id="PF07718">
    <property type="entry name" value="Coatamer_beta_C"/>
    <property type="match status" value="1"/>
</dbReference>
<keyword evidence="10 14" id="KW-0472">Membrane</keyword>
<keyword evidence="7 14" id="KW-0931">ER-Golgi transport</keyword>
<evidence type="ECO:0000259" key="15">
    <source>
        <dbReference type="Pfam" id="PF01602"/>
    </source>
</evidence>
<evidence type="ECO:0000259" key="17">
    <source>
        <dbReference type="Pfam" id="PF14806"/>
    </source>
</evidence>
<dbReference type="PIRSF" id="PIRSF005727">
    <property type="entry name" value="Coatomer_beta_subunit"/>
    <property type="match status" value="1"/>
</dbReference>
<evidence type="ECO:0000256" key="3">
    <source>
        <dbReference type="ARBA" id="ARBA00017024"/>
    </source>
</evidence>
<comment type="function">
    <text evidence="12 14">The coatomer is a cytosolic protein complex that binds to dilysine motifs and reversibly associates with Golgi non-clathrin-coated vesicles, which further mediate biosynthetic protein transport from the ER, via the Golgi up to the trans Golgi network. Coatomer complex is required for budding from Golgi membranes, and is essential for the retrograde Golgi-to-ER transport of dilysine-tagged proteins.</text>
</comment>
<dbReference type="EMBL" id="JAVFKY010000002">
    <property type="protein sequence ID" value="KAK5580968.1"/>
    <property type="molecule type" value="Genomic_DNA"/>
</dbReference>
<dbReference type="GO" id="GO:0000139">
    <property type="term" value="C:Golgi membrane"/>
    <property type="evidence" value="ECO:0007669"/>
    <property type="project" value="UniProtKB-SubCell"/>
</dbReference>
<feature type="domain" description="Coatomer beta subunit C-terminal" evidence="16">
    <location>
        <begin position="633"/>
        <end position="766"/>
    </location>
</feature>
<gene>
    <name evidence="18" type="ORF">RB653_000995</name>
</gene>
<reference evidence="18 19" key="1">
    <citation type="submission" date="2023-11" db="EMBL/GenBank/DDBJ databases">
        <title>Dfirmibasis_genome.</title>
        <authorList>
            <person name="Edelbroek B."/>
            <person name="Kjellin J."/>
            <person name="Jerlstrom-Hultqvist J."/>
            <person name="Soderbom F."/>
        </authorList>
    </citation>
    <scope>NUCLEOTIDE SEQUENCE [LARGE SCALE GENOMIC DNA]</scope>
    <source>
        <strain evidence="18 19">TNS-C-14</strain>
    </source>
</reference>
<evidence type="ECO:0000256" key="4">
    <source>
        <dbReference type="ARBA" id="ARBA00022448"/>
    </source>
</evidence>
<dbReference type="GO" id="GO:0005198">
    <property type="term" value="F:structural molecule activity"/>
    <property type="evidence" value="ECO:0007669"/>
    <property type="project" value="InterPro"/>
</dbReference>